<sequence length="40" mass="4780">MYDLRHLDLLPKTMDEEGNHGYAFQRTHPRTIVRIPIEES</sequence>
<evidence type="ECO:0000313" key="1">
    <source>
        <dbReference type="EMBL" id="EFT83728.1"/>
    </source>
</evidence>
<evidence type="ECO:0000313" key="2">
    <source>
        <dbReference type="Proteomes" id="UP000004946"/>
    </source>
</evidence>
<dbReference type="Proteomes" id="UP000004946">
    <property type="component" value="Chromosome"/>
</dbReference>
<dbReference type="AlphaFoldDB" id="E6K1P7"/>
<accession>E6K1P7</accession>
<organism evidence="1 2">
    <name type="scientific">Parascardovia denticolens DSM 10105 = JCM 12538</name>
    <dbReference type="NCBI Taxonomy" id="864564"/>
    <lineage>
        <taxon>Bacteria</taxon>
        <taxon>Bacillati</taxon>
        <taxon>Actinomycetota</taxon>
        <taxon>Actinomycetes</taxon>
        <taxon>Bifidobacteriales</taxon>
        <taxon>Bifidobacteriaceae</taxon>
        <taxon>Parascardovia</taxon>
    </lineage>
</organism>
<dbReference type="HOGENOM" id="CLU_3293660_0_0_11"/>
<protein>
    <submittedName>
        <fullName evidence="1">Uncharacterized protein</fullName>
    </submittedName>
</protein>
<keyword evidence="2" id="KW-1185">Reference proteome</keyword>
<proteinExistence type="predicted"/>
<gene>
    <name evidence="1" type="ORF">HMPREF0620_0733</name>
</gene>
<reference evidence="1 2" key="1">
    <citation type="submission" date="2010-12" db="EMBL/GenBank/DDBJ databases">
        <authorList>
            <person name="Muzny D."/>
            <person name="Qin X."/>
            <person name="Buhay C."/>
            <person name="Dugan-Rocha S."/>
            <person name="Ding Y."/>
            <person name="Chen G."/>
            <person name="Hawes A."/>
            <person name="Holder M."/>
            <person name="Jhangiani S."/>
            <person name="Johnson A."/>
            <person name="Khan Z."/>
            <person name="Li Z."/>
            <person name="Liu W."/>
            <person name="Liu X."/>
            <person name="Perez L."/>
            <person name="Shen H."/>
            <person name="Wang Q."/>
            <person name="Watt J."/>
            <person name="Xi L."/>
            <person name="Xin Y."/>
            <person name="Zhou J."/>
            <person name="Deng J."/>
            <person name="Jiang H."/>
            <person name="Liu Y."/>
            <person name="Qu J."/>
            <person name="Song X.-Z."/>
            <person name="Zhang L."/>
            <person name="Villasana D."/>
            <person name="Johnson A."/>
            <person name="Liu J."/>
            <person name="Liyanage D."/>
            <person name="Lorensuhewa L."/>
            <person name="Robinson T."/>
            <person name="Song A."/>
            <person name="Song B.-B."/>
            <person name="Dinh H."/>
            <person name="Thornton R."/>
            <person name="Coyle M."/>
            <person name="Francisco L."/>
            <person name="Jackson L."/>
            <person name="Javaid M."/>
            <person name="Korchina V."/>
            <person name="Kovar C."/>
            <person name="Mata R."/>
            <person name="Mathew T."/>
            <person name="Ngo R."/>
            <person name="Nguyen L."/>
            <person name="Nguyen N."/>
            <person name="Okwuonu G."/>
            <person name="Ongeri F."/>
            <person name="Pham C."/>
            <person name="Simmons D."/>
            <person name="Wilczek-Boney K."/>
            <person name="Hale W."/>
            <person name="Jakkamsetti A."/>
            <person name="Pham P."/>
            <person name="Ruth R."/>
            <person name="San Lucas F."/>
            <person name="Warren J."/>
            <person name="Zhang J."/>
            <person name="Zhao Z."/>
            <person name="Zhou C."/>
            <person name="Zhu D."/>
            <person name="Lee S."/>
            <person name="Bess C."/>
            <person name="Blankenburg K."/>
            <person name="Forbes L."/>
            <person name="Fu Q."/>
            <person name="Gubbala S."/>
            <person name="Hirani K."/>
            <person name="Jayaseelan J.C."/>
            <person name="Lara F."/>
            <person name="Munidasa M."/>
            <person name="Palculict T."/>
            <person name="Patil S."/>
            <person name="Pu L.-L."/>
            <person name="Saada N."/>
            <person name="Tang L."/>
            <person name="Weissenberger G."/>
            <person name="Zhu Y."/>
            <person name="Hemphill L."/>
            <person name="Shang Y."/>
            <person name="Youmans B."/>
            <person name="Ayvaz T."/>
            <person name="Ross M."/>
            <person name="Santibanez J."/>
            <person name="Aqrawi P."/>
            <person name="Gross S."/>
            <person name="Joshi V."/>
            <person name="Fowler G."/>
            <person name="Nazareth L."/>
            <person name="Reid J."/>
            <person name="Worley K."/>
            <person name="Petrosino J."/>
            <person name="Highlander S."/>
            <person name="Gibbs R."/>
        </authorList>
    </citation>
    <scope>NUCLEOTIDE SEQUENCE [LARGE SCALE GENOMIC DNA]</scope>
    <source>
        <strain evidence="1 2">DSM 10105</strain>
    </source>
</reference>
<dbReference type="EMBL" id="AEON01000001">
    <property type="protein sequence ID" value="EFT83728.1"/>
    <property type="molecule type" value="Genomic_DNA"/>
</dbReference>
<comment type="caution">
    <text evidence="1">The sequence shown here is derived from an EMBL/GenBank/DDBJ whole genome shotgun (WGS) entry which is preliminary data.</text>
</comment>
<name>E6K1P7_PARDN</name>